<name>A0AAU9JNQ2_9CILI</name>
<keyword evidence="3" id="KW-1185">Reference proteome</keyword>
<dbReference type="EMBL" id="CAJZBQ010000043">
    <property type="protein sequence ID" value="CAG9327256.1"/>
    <property type="molecule type" value="Genomic_DNA"/>
</dbReference>
<feature type="region of interest" description="Disordered" evidence="1">
    <location>
        <begin position="1"/>
        <end position="20"/>
    </location>
</feature>
<dbReference type="Proteomes" id="UP001162131">
    <property type="component" value="Unassembled WGS sequence"/>
</dbReference>
<protein>
    <submittedName>
        <fullName evidence="2">Uncharacterized protein</fullName>
    </submittedName>
</protein>
<dbReference type="AlphaFoldDB" id="A0AAU9JNQ2"/>
<organism evidence="2 3">
    <name type="scientific">Blepharisma stoltei</name>
    <dbReference type="NCBI Taxonomy" id="1481888"/>
    <lineage>
        <taxon>Eukaryota</taxon>
        <taxon>Sar</taxon>
        <taxon>Alveolata</taxon>
        <taxon>Ciliophora</taxon>
        <taxon>Postciliodesmatophora</taxon>
        <taxon>Heterotrichea</taxon>
        <taxon>Heterotrichida</taxon>
        <taxon>Blepharismidae</taxon>
        <taxon>Blepharisma</taxon>
    </lineage>
</organism>
<accession>A0AAU9JNQ2</accession>
<evidence type="ECO:0000313" key="2">
    <source>
        <dbReference type="EMBL" id="CAG9327256.1"/>
    </source>
</evidence>
<evidence type="ECO:0000256" key="1">
    <source>
        <dbReference type="SAM" id="MobiDB-lite"/>
    </source>
</evidence>
<feature type="compositionally biased region" description="Basic and acidic residues" evidence="1">
    <location>
        <begin position="10"/>
        <end position="20"/>
    </location>
</feature>
<proteinExistence type="predicted"/>
<gene>
    <name evidence="2" type="ORF">BSTOLATCC_MIC43296</name>
</gene>
<evidence type="ECO:0000313" key="3">
    <source>
        <dbReference type="Proteomes" id="UP001162131"/>
    </source>
</evidence>
<sequence length="436" mass="50595">MNFKNLTEIGSKRKEDLPSVKKDQIQGKTEIYKNHPSIRIAKRPSRAYIYAQSKEIFFKSVIPELNSFPAFKLSKVHHIPDDVSNVSYTDNDGDIEESIFNIPSQTQFRVEFIQRDNLEEIGLKFIEDQSWRQFKKSKQLFSDHEILIYVNSRQSMKSRQAILGFCKNPTGKIEVCFVFSTKEFHIKSVGNSPSQTHKFLSLKRSKSTLPWEISGVLEKFKLSINSRLETYFSGWLLMYYFDKFHNDQKSDCLWASIDNQPSENVFNKGWLEKVKASEEKINIEDRPLQPANEATCRECAIIAAAIDNNEAIPNPLLQENDHSWIPALTTSKLELVIYNKKASIKEKSKDNKFIVKLGKFFRDDLPLAHCCYVAVKNGIAYIYNSWMKDRVCWGEKFGLHEEVTLKDSANQQSTWRITDMWRIESPSDETNIKQAK</sequence>
<reference evidence="2" key="1">
    <citation type="submission" date="2021-09" db="EMBL/GenBank/DDBJ databases">
        <authorList>
            <consortium name="AG Swart"/>
            <person name="Singh M."/>
            <person name="Singh A."/>
            <person name="Seah K."/>
            <person name="Emmerich C."/>
        </authorList>
    </citation>
    <scope>NUCLEOTIDE SEQUENCE</scope>
    <source>
        <strain evidence="2">ATCC30299</strain>
    </source>
</reference>
<comment type="caution">
    <text evidence="2">The sequence shown here is derived from an EMBL/GenBank/DDBJ whole genome shotgun (WGS) entry which is preliminary data.</text>
</comment>